<dbReference type="InterPro" id="IPR000212">
    <property type="entry name" value="DNA_helicase_UvrD/REP"/>
</dbReference>
<protein>
    <recommendedName>
        <fullName evidence="9">DNA 3'-5' helicase</fullName>
        <ecNumber evidence="9">5.6.2.4</ecNumber>
    </recommendedName>
</protein>
<evidence type="ECO:0000313" key="13">
    <source>
        <dbReference type="EMBL" id="GKU24139.1"/>
    </source>
</evidence>
<evidence type="ECO:0000256" key="8">
    <source>
        <dbReference type="ARBA" id="ARBA00034617"/>
    </source>
</evidence>
<accession>A0A9W5Y090</accession>
<dbReference type="Pfam" id="PF13361">
    <property type="entry name" value="UvrD_C"/>
    <property type="match status" value="1"/>
</dbReference>
<dbReference type="GO" id="GO:0016787">
    <property type="term" value="F:hydrolase activity"/>
    <property type="evidence" value="ECO:0007669"/>
    <property type="project" value="UniProtKB-UniRule"/>
</dbReference>
<dbReference type="PANTHER" id="PTHR11070:SF2">
    <property type="entry name" value="ATP-DEPENDENT DNA HELICASE SRS2"/>
    <property type="match status" value="1"/>
</dbReference>
<dbReference type="InterPro" id="IPR014017">
    <property type="entry name" value="DNA_helicase_UvrD-like_C"/>
</dbReference>
<feature type="domain" description="UvrD-like helicase ATP-binding" evidence="12">
    <location>
        <begin position="33"/>
        <end position="348"/>
    </location>
</feature>
<comment type="catalytic activity">
    <reaction evidence="8">
        <text>Couples ATP hydrolysis with the unwinding of duplex DNA by translocating in the 3'-5' direction.</text>
        <dbReference type="EC" id="5.6.2.4"/>
    </reaction>
</comment>
<evidence type="ECO:0000313" key="14">
    <source>
        <dbReference type="Proteomes" id="UP001057868"/>
    </source>
</evidence>
<keyword evidence="7" id="KW-0413">Isomerase</keyword>
<evidence type="ECO:0000256" key="11">
    <source>
        <dbReference type="PROSITE-ProRule" id="PRU00560"/>
    </source>
</evidence>
<dbReference type="Pfam" id="PF00580">
    <property type="entry name" value="UvrD-helicase"/>
    <property type="match status" value="1"/>
</dbReference>
<evidence type="ECO:0000256" key="10">
    <source>
        <dbReference type="ARBA" id="ARBA00048988"/>
    </source>
</evidence>
<dbReference type="GO" id="GO:0000725">
    <property type="term" value="P:recombinational repair"/>
    <property type="evidence" value="ECO:0007669"/>
    <property type="project" value="TreeGrafter"/>
</dbReference>
<dbReference type="EC" id="5.6.2.4" evidence="9"/>
<sequence length="877" mass="102124">MSDKILYGKIRHKHRDERVSVISIEDLFIKSGFNPNKAQEEAIKNIDGPLYLVAGPGSGKTRVLLWRCVNLIVFHDVNPEEIFLSTFTEKAAEQLKAGLTSLFALATAETKKHYDISNMYVGTVHSLCQRFILDKRFKNDLKKKLPIIMQEIDQYFYVSSNKFLGMAERVLGLSDTYKEEIKEYLGARSISKNSIVNSLISLFNRFSEECIEIDRVINNPEGDETLSMLGKLYEFYLESLKNEPRQTIDLSLLQQYGYKVLCESYNSEKIFKYVIIDEYQDTNNIQEKIFFKLANGFKNICVVGDDDQSLYRFRGATVENFVQFGTRCKKYLDIEPQKIKLNINYRSRKNIVDYYTNFIEKENWANETLNGSFYRNVDKDIKAHSKDSGISVVTTVGESPDKVYREIALKVREMLDKKVISDPSEVAVLFTYLKGNKNAPKLKDAFKKVGIEVYAPRAGRFFDNPEPVDIFGIIFYLFGTPEIDERFNVGKHKEFNDWIQQCLFSAENIIAEDYELQCFIDKTIFELDNLKNDYFEILRYMEIYNISLEDQINRKGYEKLKDALKDKLSETGQKEISKKSLGRIIEKKINEGVNLNYRWLITRINSLDWNLLDLFYQLCGFERFKKIFDDAENGIDEGPIYNLSNITNYLHFFIEHNFGLITGQVLYEETFVRVFVTSYLGALYKREEGDYEIKDEPIPKGRVSFLTIHQAKGLEFPVVILGAVPPVMNNENKLEALVRPYLNGEYEPLNKIAHFDRMRSYYVALSRAEILLIIPNFRGLGQRMHPYFKDDIANARLPLIQSLDVDSMPKANKKDETIAKVYSYTADYLAYNDCPRKYMIYKKYNFVPARTTITFFGNLVHNTLEDIHNYYIEMRSI</sequence>
<keyword evidence="6" id="KW-0238">DNA-binding</keyword>
<name>A0A9W5Y090_9CLOT</name>
<dbReference type="AlphaFoldDB" id="A0A9W5Y090"/>
<comment type="caution">
    <text evidence="13">The sequence shown here is derived from an EMBL/GenBank/DDBJ whole genome shotgun (WGS) entry which is preliminary data.</text>
</comment>
<keyword evidence="2 11" id="KW-0547">Nucleotide-binding</keyword>
<evidence type="ECO:0000256" key="1">
    <source>
        <dbReference type="ARBA" id="ARBA00009922"/>
    </source>
</evidence>
<feature type="binding site" evidence="11">
    <location>
        <begin position="54"/>
        <end position="61"/>
    </location>
    <ligand>
        <name>ATP</name>
        <dbReference type="ChEBI" id="CHEBI:30616"/>
    </ligand>
</feature>
<dbReference type="Gene3D" id="1.10.10.160">
    <property type="match status" value="1"/>
</dbReference>
<evidence type="ECO:0000256" key="2">
    <source>
        <dbReference type="ARBA" id="ARBA00022741"/>
    </source>
</evidence>
<dbReference type="CDD" id="cd17932">
    <property type="entry name" value="DEXQc_UvrD"/>
    <property type="match status" value="1"/>
</dbReference>
<reference evidence="13" key="1">
    <citation type="journal article" date="2023" name="Int. J. Syst. Evol. Microbiol.">
        <title>&lt;i&gt;Clostridium folliculivorans&lt;/i&gt; sp. nov., isolated from soil samples of an organic paddy in Japan.</title>
        <authorList>
            <person name="Tazawa J."/>
            <person name="Kobayashi H."/>
            <person name="Tanizawa Y."/>
            <person name="Uchino A."/>
            <person name="Tanaka F."/>
            <person name="Urashima Y."/>
            <person name="Miura S."/>
            <person name="Sakamoto M."/>
            <person name="Ohkuma M."/>
            <person name="Tohno M."/>
        </authorList>
    </citation>
    <scope>NUCLEOTIDE SEQUENCE</scope>
    <source>
        <strain evidence="13">D1-1</strain>
    </source>
</reference>
<dbReference type="GO" id="GO:0005829">
    <property type="term" value="C:cytosol"/>
    <property type="evidence" value="ECO:0007669"/>
    <property type="project" value="TreeGrafter"/>
</dbReference>
<organism evidence="13 14">
    <name type="scientific">Clostridium folliculivorans</name>
    <dbReference type="NCBI Taxonomy" id="2886038"/>
    <lineage>
        <taxon>Bacteria</taxon>
        <taxon>Bacillati</taxon>
        <taxon>Bacillota</taxon>
        <taxon>Clostridia</taxon>
        <taxon>Eubacteriales</taxon>
        <taxon>Clostridiaceae</taxon>
        <taxon>Clostridium</taxon>
    </lineage>
</organism>
<dbReference type="EMBL" id="BQXY01000001">
    <property type="protein sequence ID" value="GKU24139.1"/>
    <property type="molecule type" value="Genomic_DNA"/>
</dbReference>
<gene>
    <name evidence="13" type="ORF">CFOLD11_09650</name>
</gene>
<dbReference type="PROSITE" id="PS51198">
    <property type="entry name" value="UVRD_HELICASE_ATP_BIND"/>
    <property type="match status" value="1"/>
</dbReference>
<evidence type="ECO:0000259" key="12">
    <source>
        <dbReference type="PROSITE" id="PS51198"/>
    </source>
</evidence>
<comment type="catalytic activity">
    <reaction evidence="10">
        <text>ATP + H2O = ADP + phosphate + H(+)</text>
        <dbReference type="Rhea" id="RHEA:13065"/>
        <dbReference type="ChEBI" id="CHEBI:15377"/>
        <dbReference type="ChEBI" id="CHEBI:15378"/>
        <dbReference type="ChEBI" id="CHEBI:30616"/>
        <dbReference type="ChEBI" id="CHEBI:43474"/>
        <dbReference type="ChEBI" id="CHEBI:456216"/>
        <dbReference type="EC" id="5.6.2.4"/>
    </reaction>
</comment>
<proteinExistence type="inferred from homology"/>
<evidence type="ECO:0000256" key="7">
    <source>
        <dbReference type="ARBA" id="ARBA00023235"/>
    </source>
</evidence>
<dbReference type="GO" id="GO:0033202">
    <property type="term" value="C:DNA helicase complex"/>
    <property type="evidence" value="ECO:0007669"/>
    <property type="project" value="TreeGrafter"/>
</dbReference>
<dbReference type="PANTHER" id="PTHR11070">
    <property type="entry name" value="UVRD / RECB / PCRA DNA HELICASE FAMILY MEMBER"/>
    <property type="match status" value="1"/>
</dbReference>
<evidence type="ECO:0000256" key="5">
    <source>
        <dbReference type="ARBA" id="ARBA00022840"/>
    </source>
</evidence>
<dbReference type="InterPro" id="IPR014016">
    <property type="entry name" value="UvrD-like_ATP-bd"/>
</dbReference>
<dbReference type="InterPro" id="IPR013986">
    <property type="entry name" value="DExx_box_DNA_helicase_dom_sf"/>
</dbReference>
<dbReference type="Gene3D" id="3.40.50.300">
    <property type="entry name" value="P-loop containing nucleotide triphosphate hydrolases"/>
    <property type="match status" value="3"/>
</dbReference>
<dbReference type="RefSeq" id="WP_261856466.1">
    <property type="nucleotide sequence ID" value="NZ_BQXZ01000002.1"/>
</dbReference>
<keyword evidence="3 11" id="KW-0378">Hydrolase</keyword>
<dbReference type="GO" id="GO:0043138">
    <property type="term" value="F:3'-5' DNA helicase activity"/>
    <property type="evidence" value="ECO:0007669"/>
    <property type="project" value="UniProtKB-EC"/>
</dbReference>
<dbReference type="SUPFAM" id="SSF52540">
    <property type="entry name" value="P-loop containing nucleoside triphosphate hydrolases"/>
    <property type="match status" value="1"/>
</dbReference>
<dbReference type="Proteomes" id="UP001057868">
    <property type="component" value="Unassembled WGS sequence"/>
</dbReference>
<dbReference type="InterPro" id="IPR027417">
    <property type="entry name" value="P-loop_NTPase"/>
</dbReference>
<evidence type="ECO:0000256" key="4">
    <source>
        <dbReference type="ARBA" id="ARBA00022806"/>
    </source>
</evidence>
<evidence type="ECO:0000256" key="6">
    <source>
        <dbReference type="ARBA" id="ARBA00023125"/>
    </source>
</evidence>
<keyword evidence="14" id="KW-1185">Reference proteome</keyword>
<dbReference type="GO" id="GO:0003677">
    <property type="term" value="F:DNA binding"/>
    <property type="evidence" value="ECO:0007669"/>
    <property type="project" value="UniProtKB-KW"/>
</dbReference>
<keyword evidence="4 11" id="KW-0347">Helicase</keyword>
<comment type="similarity">
    <text evidence="1">Belongs to the helicase family. UvrD subfamily.</text>
</comment>
<evidence type="ECO:0000256" key="9">
    <source>
        <dbReference type="ARBA" id="ARBA00034808"/>
    </source>
</evidence>
<keyword evidence="5 11" id="KW-0067">ATP-binding</keyword>
<evidence type="ECO:0000256" key="3">
    <source>
        <dbReference type="ARBA" id="ARBA00022801"/>
    </source>
</evidence>
<dbReference type="GO" id="GO:0005524">
    <property type="term" value="F:ATP binding"/>
    <property type="evidence" value="ECO:0007669"/>
    <property type="project" value="UniProtKB-UniRule"/>
</dbReference>